<dbReference type="PANTHER" id="PTHR10302">
    <property type="entry name" value="SINGLE-STRANDED DNA-BINDING PROTEIN"/>
    <property type="match status" value="1"/>
</dbReference>
<dbReference type="PIRSF" id="PIRSF002070">
    <property type="entry name" value="SSB"/>
    <property type="match status" value="1"/>
</dbReference>
<dbReference type="PROSITE" id="PS50935">
    <property type="entry name" value="SSB"/>
    <property type="match status" value="1"/>
</dbReference>
<sequence length="120" mass="13216">MFHASVYGRIGQDPVQRTSAAGNTWATASIACDIASEGGPPLWLSIVAFGKIAELLLRHDKGDLLSISGKLQVNRWRDRDGNQREQLQIIADTVISARTVRPAGGRKRQQPREEQQLNLA</sequence>
<dbReference type="RefSeq" id="WP_167366342.1">
    <property type="nucleotide sequence ID" value="NZ_FNEE01000002.1"/>
</dbReference>
<name>A0A1G8LEE0_9HYPH</name>
<proteinExistence type="predicted"/>
<feature type="compositionally biased region" description="Basic and acidic residues" evidence="4">
    <location>
        <begin position="110"/>
        <end position="120"/>
    </location>
</feature>
<dbReference type="InterPro" id="IPR011344">
    <property type="entry name" value="ssDNA-bd"/>
</dbReference>
<keyword evidence="6" id="KW-1185">Reference proteome</keyword>
<evidence type="ECO:0000313" key="5">
    <source>
        <dbReference type="EMBL" id="SDI53600.1"/>
    </source>
</evidence>
<dbReference type="GO" id="GO:0003697">
    <property type="term" value="F:single-stranded DNA binding"/>
    <property type="evidence" value="ECO:0007669"/>
    <property type="project" value="InterPro"/>
</dbReference>
<organism evidence="5 6">
    <name type="scientific">Mesorhizobium muleiense</name>
    <dbReference type="NCBI Taxonomy" id="1004279"/>
    <lineage>
        <taxon>Bacteria</taxon>
        <taxon>Pseudomonadati</taxon>
        <taxon>Pseudomonadota</taxon>
        <taxon>Alphaproteobacteria</taxon>
        <taxon>Hyphomicrobiales</taxon>
        <taxon>Phyllobacteriaceae</taxon>
        <taxon>Mesorhizobium</taxon>
    </lineage>
</organism>
<dbReference type="PANTHER" id="PTHR10302:SF0">
    <property type="entry name" value="SINGLE-STRANDED DNA-BINDING PROTEIN, MITOCHONDRIAL"/>
    <property type="match status" value="1"/>
</dbReference>
<dbReference type="Gene3D" id="2.40.50.140">
    <property type="entry name" value="Nucleic acid-binding proteins"/>
    <property type="match status" value="1"/>
</dbReference>
<dbReference type="CDD" id="cd04496">
    <property type="entry name" value="SSB_OBF"/>
    <property type="match status" value="1"/>
</dbReference>
<feature type="region of interest" description="Disordered" evidence="4">
    <location>
        <begin position="100"/>
        <end position="120"/>
    </location>
</feature>
<dbReference type="InterPro" id="IPR000424">
    <property type="entry name" value="Primosome_PriB/ssb"/>
</dbReference>
<evidence type="ECO:0000256" key="4">
    <source>
        <dbReference type="SAM" id="MobiDB-lite"/>
    </source>
</evidence>
<dbReference type="GO" id="GO:0006310">
    <property type="term" value="P:DNA recombination"/>
    <property type="evidence" value="ECO:0007669"/>
    <property type="project" value="UniProtKB-KW"/>
</dbReference>
<dbReference type="GO" id="GO:0006260">
    <property type="term" value="P:DNA replication"/>
    <property type="evidence" value="ECO:0007669"/>
    <property type="project" value="InterPro"/>
</dbReference>
<keyword evidence="1 3" id="KW-0238">DNA-binding</keyword>
<gene>
    <name evidence="5" type="ORF">SAMN05428953_102210</name>
</gene>
<evidence type="ECO:0000256" key="2">
    <source>
        <dbReference type="ARBA" id="ARBA00023172"/>
    </source>
</evidence>
<protein>
    <recommendedName>
        <fullName evidence="3">Single-stranded DNA-binding protein</fullName>
    </recommendedName>
</protein>
<reference evidence="6" key="1">
    <citation type="submission" date="2016-10" db="EMBL/GenBank/DDBJ databases">
        <authorList>
            <person name="Varghese N."/>
            <person name="Submissions S."/>
        </authorList>
    </citation>
    <scope>NUCLEOTIDE SEQUENCE [LARGE SCALE GENOMIC DNA]</scope>
    <source>
        <strain evidence="6">CGMCC 1.11022</strain>
    </source>
</reference>
<dbReference type="GO" id="GO:0009295">
    <property type="term" value="C:nucleoid"/>
    <property type="evidence" value="ECO:0007669"/>
    <property type="project" value="TreeGrafter"/>
</dbReference>
<dbReference type="AlphaFoldDB" id="A0A1G8LEE0"/>
<evidence type="ECO:0000256" key="3">
    <source>
        <dbReference type="PIRNR" id="PIRNR002070"/>
    </source>
</evidence>
<evidence type="ECO:0000313" key="6">
    <source>
        <dbReference type="Proteomes" id="UP000198894"/>
    </source>
</evidence>
<dbReference type="EMBL" id="FNEE01000002">
    <property type="protein sequence ID" value="SDI53600.1"/>
    <property type="molecule type" value="Genomic_DNA"/>
</dbReference>
<dbReference type="SUPFAM" id="SSF50249">
    <property type="entry name" value="Nucleic acid-binding proteins"/>
    <property type="match status" value="1"/>
</dbReference>
<evidence type="ECO:0000256" key="1">
    <source>
        <dbReference type="ARBA" id="ARBA00023125"/>
    </source>
</evidence>
<dbReference type="InterPro" id="IPR012340">
    <property type="entry name" value="NA-bd_OB-fold"/>
</dbReference>
<keyword evidence="2" id="KW-0233">DNA recombination</keyword>
<dbReference type="Proteomes" id="UP000198894">
    <property type="component" value="Unassembled WGS sequence"/>
</dbReference>
<accession>A0A1G8LEE0</accession>
<dbReference type="Pfam" id="PF00436">
    <property type="entry name" value="SSB"/>
    <property type="match status" value="1"/>
</dbReference>